<name>A0A314XPF1_PRUYE</name>
<organism evidence="1 2">
    <name type="scientific">Prunus yedoensis var. nudiflora</name>
    <dbReference type="NCBI Taxonomy" id="2094558"/>
    <lineage>
        <taxon>Eukaryota</taxon>
        <taxon>Viridiplantae</taxon>
        <taxon>Streptophyta</taxon>
        <taxon>Embryophyta</taxon>
        <taxon>Tracheophyta</taxon>
        <taxon>Spermatophyta</taxon>
        <taxon>Magnoliopsida</taxon>
        <taxon>eudicotyledons</taxon>
        <taxon>Gunneridae</taxon>
        <taxon>Pentapetalae</taxon>
        <taxon>rosids</taxon>
        <taxon>fabids</taxon>
        <taxon>Rosales</taxon>
        <taxon>Rosaceae</taxon>
        <taxon>Amygdaloideae</taxon>
        <taxon>Amygdaleae</taxon>
        <taxon>Prunus</taxon>
    </lineage>
</organism>
<dbReference type="STRING" id="2094558.A0A314XPF1"/>
<accession>A0A314XPF1</accession>
<gene>
    <name evidence="1" type="ORF">Pyn_38218</name>
</gene>
<dbReference type="EMBL" id="PJQY01002090">
    <property type="protein sequence ID" value="PQP96554.1"/>
    <property type="molecule type" value="Genomic_DNA"/>
</dbReference>
<evidence type="ECO:0000313" key="2">
    <source>
        <dbReference type="Proteomes" id="UP000250321"/>
    </source>
</evidence>
<dbReference type="Proteomes" id="UP000250321">
    <property type="component" value="Unassembled WGS sequence"/>
</dbReference>
<protein>
    <submittedName>
        <fullName evidence="1">Protein GRIP isoform X1</fullName>
    </submittedName>
</protein>
<evidence type="ECO:0000313" key="1">
    <source>
        <dbReference type="EMBL" id="PQP96554.1"/>
    </source>
</evidence>
<keyword evidence="2" id="KW-1185">Reference proteome</keyword>
<proteinExistence type="predicted"/>
<dbReference type="AlphaFoldDB" id="A0A314XPF1"/>
<reference evidence="1 2" key="1">
    <citation type="submission" date="2018-02" db="EMBL/GenBank/DDBJ databases">
        <title>Draft genome of wild Prunus yedoensis var. nudiflora.</title>
        <authorList>
            <person name="Baek S."/>
            <person name="Kim J.-H."/>
            <person name="Choi K."/>
            <person name="Kim G.-B."/>
            <person name="Cho A."/>
            <person name="Jang H."/>
            <person name="Shin C.-H."/>
            <person name="Yu H.-J."/>
            <person name="Mun J.-H."/>
        </authorList>
    </citation>
    <scope>NUCLEOTIDE SEQUENCE [LARGE SCALE GENOMIC DNA]</scope>
    <source>
        <strain evidence="2">cv. Jeju island</strain>
        <tissue evidence="1">Leaf</tissue>
    </source>
</reference>
<comment type="caution">
    <text evidence="1">The sequence shown here is derived from an EMBL/GenBank/DDBJ whole genome shotgun (WGS) entry which is preliminary data.</text>
</comment>
<sequence>MAAYHLHEEHSSFRDPADKMIAEKDKEISRLIDMADDNDNYNTGRRILSTYKQDTSSISNSAAEQQILILARQQPLREEELAQSPAHFSSSSV</sequence>